<keyword evidence="1" id="KW-0805">Transcription regulation</keyword>
<organism evidence="5 6">
    <name type="scientific">Hydrogenophaga atypica</name>
    <dbReference type="NCBI Taxonomy" id="249409"/>
    <lineage>
        <taxon>Bacteria</taxon>
        <taxon>Pseudomonadati</taxon>
        <taxon>Pseudomonadota</taxon>
        <taxon>Betaproteobacteria</taxon>
        <taxon>Burkholderiales</taxon>
        <taxon>Comamonadaceae</taxon>
        <taxon>Hydrogenophaga</taxon>
    </lineage>
</organism>
<dbReference type="InterPro" id="IPR009057">
    <property type="entry name" value="Homeodomain-like_sf"/>
</dbReference>
<dbReference type="PANTHER" id="PTHR46796">
    <property type="entry name" value="HTH-TYPE TRANSCRIPTIONAL ACTIVATOR RHAS-RELATED"/>
    <property type="match status" value="1"/>
</dbReference>
<dbReference type="Proteomes" id="UP001596501">
    <property type="component" value="Unassembled WGS sequence"/>
</dbReference>
<evidence type="ECO:0000256" key="3">
    <source>
        <dbReference type="ARBA" id="ARBA00023163"/>
    </source>
</evidence>
<keyword evidence="3" id="KW-0804">Transcription</keyword>
<dbReference type="Pfam" id="PF12852">
    <property type="entry name" value="Cupin_6"/>
    <property type="match status" value="1"/>
</dbReference>
<protein>
    <submittedName>
        <fullName evidence="5">Cupin domain-containing protein</fullName>
    </submittedName>
</protein>
<evidence type="ECO:0000313" key="5">
    <source>
        <dbReference type="EMBL" id="MFC7411012.1"/>
    </source>
</evidence>
<evidence type="ECO:0000256" key="1">
    <source>
        <dbReference type="ARBA" id="ARBA00023015"/>
    </source>
</evidence>
<dbReference type="EMBL" id="JBHTCA010000022">
    <property type="protein sequence ID" value="MFC7411012.1"/>
    <property type="molecule type" value="Genomic_DNA"/>
</dbReference>
<dbReference type="PANTHER" id="PTHR46796:SF7">
    <property type="entry name" value="ARAC FAMILY TRANSCRIPTIONAL REGULATOR"/>
    <property type="match status" value="1"/>
</dbReference>
<reference evidence="6" key="1">
    <citation type="journal article" date="2019" name="Int. J. Syst. Evol. Microbiol.">
        <title>The Global Catalogue of Microorganisms (GCM) 10K type strain sequencing project: providing services to taxonomists for standard genome sequencing and annotation.</title>
        <authorList>
            <consortium name="The Broad Institute Genomics Platform"/>
            <consortium name="The Broad Institute Genome Sequencing Center for Infectious Disease"/>
            <person name="Wu L."/>
            <person name="Ma J."/>
        </authorList>
    </citation>
    <scope>NUCLEOTIDE SEQUENCE [LARGE SCALE GENOMIC DNA]</scope>
    <source>
        <strain evidence="6">CGMCC 1.12371</strain>
    </source>
</reference>
<name>A0ABW2QPJ6_9BURK</name>
<accession>A0ABW2QPJ6</accession>
<comment type="caution">
    <text evidence="5">The sequence shown here is derived from an EMBL/GenBank/DDBJ whole genome shotgun (WGS) entry which is preliminary data.</text>
</comment>
<evidence type="ECO:0000256" key="2">
    <source>
        <dbReference type="ARBA" id="ARBA00023125"/>
    </source>
</evidence>
<dbReference type="InterPro" id="IPR050204">
    <property type="entry name" value="AraC_XylS_family_regulators"/>
</dbReference>
<dbReference type="Pfam" id="PF12833">
    <property type="entry name" value="HTH_18"/>
    <property type="match status" value="1"/>
</dbReference>
<dbReference type="PROSITE" id="PS01124">
    <property type="entry name" value="HTH_ARAC_FAMILY_2"/>
    <property type="match status" value="1"/>
</dbReference>
<feature type="domain" description="HTH araC/xylS-type" evidence="4">
    <location>
        <begin position="212"/>
        <end position="310"/>
    </location>
</feature>
<keyword evidence="2" id="KW-0238">DNA-binding</keyword>
<dbReference type="Gene3D" id="1.10.10.60">
    <property type="entry name" value="Homeodomain-like"/>
    <property type="match status" value="1"/>
</dbReference>
<evidence type="ECO:0000259" key="4">
    <source>
        <dbReference type="PROSITE" id="PS01124"/>
    </source>
</evidence>
<gene>
    <name evidence="5" type="ORF">ACFQPB_19300</name>
</gene>
<keyword evidence="6" id="KW-1185">Reference proteome</keyword>
<dbReference type="SUPFAM" id="SSF46689">
    <property type="entry name" value="Homeodomain-like"/>
    <property type="match status" value="2"/>
</dbReference>
<dbReference type="InterPro" id="IPR032783">
    <property type="entry name" value="AraC_lig"/>
</dbReference>
<dbReference type="RefSeq" id="WP_382226786.1">
    <property type="nucleotide sequence ID" value="NZ_JBHTCA010000022.1"/>
</dbReference>
<dbReference type="InterPro" id="IPR018060">
    <property type="entry name" value="HTH_AraC"/>
</dbReference>
<proteinExistence type="predicted"/>
<sequence length="328" mass="35462">MDVLSEILAICRAERAVTARFHLFAPWGLRSDGVAGSAIIRMARGAPWWIEVAGRAPVCVAPGDLVMLPLGAPHRMGSAPDVPAVPFAELLAQRTPGARDEAPLTLRHGGGGEACEMFSALLWFSAYCRHSVLRILPPLIHVRASELPMAGSLAGTMEALVTETLAQRPGWRLSASRMGELLLVNILREHLLRAVGSSDAGWWRALSDPAIARAITHMHRDPARAWTVEALAREAAMSRSRFSERFKALVGDTPMGYLGAHRMALAAEQLEAGRLPLAQVVQDAGYESDKVFARAFRRWAGLSPTAYAKRELARRAAMGTPTSVPADA</sequence>
<dbReference type="SMART" id="SM00342">
    <property type="entry name" value="HTH_ARAC"/>
    <property type="match status" value="1"/>
</dbReference>
<evidence type="ECO:0000313" key="6">
    <source>
        <dbReference type="Proteomes" id="UP001596501"/>
    </source>
</evidence>